<proteinExistence type="predicted"/>
<feature type="compositionally biased region" description="Polar residues" evidence="1">
    <location>
        <begin position="214"/>
        <end position="225"/>
    </location>
</feature>
<comment type="caution">
    <text evidence="2">The sequence shown here is derived from an EMBL/GenBank/DDBJ whole genome shotgun (WGS) entry which is preliminary data.</text>
</comment>
<keyword evidence="3" id="KW-1185">Reference proteome</keyword>
<reference evidence="2 3" key="1">
    <citation type="journal article" date="2023" name="IMA Fungus">
        <title>Comparative genomic study of the Penicillium genus elucidates a diverse pangenome and 15 lateral gene transfer events.</title>
        <authorList>
            <person name="Petersen C."/>
            <person name="Sorensen T."/>
            <person name="Nielsen M.R."/>
            <person name="Sondergaard T.E."/>
            <person name="Sorensen J.L."/>
            <person name="Fitzpatrick D.A."/>
            <person name="Frisvad J.C."/>
            <person name="Nielsen K.L."/>
        </authorList>
    </citation>
    <scope>NUCLEOTIDE SEQUENCE [LARGE SCALE GENOMIC DNA]</scope>
    <source>
        <strain evidence="2 3">IBT 29057</strain>
    </source>
</reference>
<sequence length="254" mass="28728">MANHIGAAVVLRLRPKPKYLHETRPILDALKKFGEVNTFKNLKFDFNRAKPNPYNRTIHVIFDDKEAAQRAIAASPLTIPITQPPSHAANTTASSEFSEFAESSPPLKSNAVIKRRRNHRIPPTEEIKCTIELDDNHIETMTNPRTKFNVYNTRKSDNPILRDLQGPETRIPLPQLADTIEREGVTLFDKRKRPDPDAPTLMEIYRQGLRDATNARNQRTTVVTSERTEANARESRLGKLAKAKTSSSQANVED</sequence>
<feature type="region of interest" description="Disordered" evidence="1">
    <location>
        <begin position="212"/>
        <end position="254"/>
    </location>
</feature>
<organism evidence="2 3">
    <name type="scientific">Penicillium hetheringtonii</name>
    <dbReference type="NCBI Taxonomy" id="911720"/>
    <lineage>
        <taxon>Eukaryota</taxon>
        <taxon>Fungi</taxon>
        <taxon>Dikarya</taxon>
        <taxon>Ascomycota</taxon>
        <taxon>Pezizomycotina</taxon>
        <taxon>Eurotiomycetes</taxon>
        <taxon>Eurotiomycetidae</taxon>
        <taxon>Eurotiales</taxon>
        <taxon>Aspergillaceae</taxon>
        <taxon>Penicillium</taxon>
    </lineage>
</organism>
<evidence type="ECO:0000313" key="2">
    <source>
        <dbReference type="EMBL" id="KAJ5574577.1"/>
    </source>
</evidence>
<dbReference type="EMBL" id="JAQJAC010000008">
    <property type="protein sequence ID" value="KAJ5574577.1"/>
    <property type="molecule type" value="Genomic_DNA"/>
</dbReference>
<evidence type="ECO:0000313" key="3">
    <source>
        <dbReference type="Proteomes" id="UP001216150"/>
    </source>
</evidence>
<feature type="compositionally biased region" description="Polar residues" evidence="1">
    <location>
        <begin position="244"/>
        <end position="254"/>
    </location>
</feature>
<protein>
    <submittedName>
        <fullName evidence="2">Uncharacterized protein</fullName>
    </submittedName>
</protein>
<evidence type="ECO:0000256" key="1">
    <source>
        <dbReference type="SAM" id="MobiDB-lite"/>
    </source>
</evidence>
<name>A0AAD6DDB7_9EURO</name>
<dbReference type="AlphaFoldDB" id="A0AAD6DDB7"/>
<feature type="compositionally biased region" description="Basic and acidic residues" evidence="1">
    <location>
        <begin position="226"/>
        <end position="237"/>
    </location>
</feature>
<dbReference type="Proteomes" id="UP001216150">
    <property type="component" value="Unassembled WGS sequence"/>
</dbReference>
<accession>A0AAD6DDB7</accession>
<gene>
    <name evidence="2" type="ORF">N7450_008476</name>
</gene>